<reference evidence="2" key="1">
    <citation type="journal article" date="2021" name="Parasitol. Res.">
        <title>Evolutionary relationships of Metchnikovella dogieli Paskerova et al., 2016 (Microsporidia: Metchnikovellidae) revealed by multigene phylogenetic analysis.</title>
        <authorList>
            <person name="Nassonova E.S."/>
            <person name="Bondarenko N.I."/>
            <person name="Paskerova G.G."/>
            <person name="Kovacikova M."/>
            <person name="Frolova E.V."/>
            <person name="Smirnov A.V."/>
        </authorList>
    </citation>
    <scope>NUCLEOTIDE SEQUENCE</scope>
    <source>
        <strain evidence="2">WSBS2016</strain>
    </source>
</reference>
<protein>
    <submittedName>
        <fullName evidence="2">CCR4 NOT complex subunit Rcd1 Caf40</fullName>
    </submittedName>
</protein>
<evidence type="ECO:0000313" key="2">
    <source>
        <dbReference type="EMBL" id="QSE03626.1"/>
    </source>
</evidence>
<dbReference type="EMBL" id="MW052356">
    <property type="protein sequence ID" value="QSE03626.1"/>
    <property type="molecule type" value="Genomic_DNA"/>
</dbReference>
<evidence type="ECO:0000256" key="1">
    <source>
        <dbReference type="ARBA" id="ARBA00006385"/>
    </source>
</evidence>
<dbReference type="GO" id="GO:0006402">
    <property type="term" value="P:mRNA catabolic process"/>
    <property type="evidence" value="ECO:0007669"/>
    <property type="project" value="InterPro"/>
</dbReference>
<sequence>MEGSNELQEHAKLLVDPAQCEAALKHLVKKKNTYPDLGWLLWNTFGSVLSLLKVVFSGYSLIDTKSLSWDDSTRICNALSLLEAVATEPRTVIWFIKAHLPIYLYPLLTTKDSTREFEYVRLTGLGVVGAILKTGNKDATAFLISTEITPLILYVIERCSDLSKTVSLFILHQLLCEKTGIDHICADEELLMKVVHVLNETATDQIEAEAKNARIIKAAFKCYSELFKNKEKGRLAHKTTSKEFLNDKLILKLLHEEEISLLPYIDISFYAEKLECNGK</sequence>
<dbReference type="Gene3D" id="1.25.10.10">
    <property type="entry name" value="Leucine-rich Repeat Variant"/>
    <property type="match status" value="1"/>
</dbReference>
<dbReference type="AlphaFoldDB" id="A0A896WLE6"/>
<comment type="similarity">
    <text evidence="1">Belongs to the CNOT9 family.</text>
</comment>
<dbReference type="Pfam" id="PF04078">
    <property type="entry name" value="Rcd1"/>
    <property type="match status" value="1"/>
</dbReference>
<proteinExistence type="inferred from homology"/>
<dbReference type="GO" id="GO:0030014">
    <property type="term" value="C:CCR4-NOT complex"/>
    <property type="evidence" value="ECO:0007669"/>
    <property type="project" value="InterPro"/>
</dbReference>
<name>A0A896WLE6_9MICR</name>
<dbReference type="PANTHER" id="PTHR12262">
    <property type="entry name" value="CCR4-NOT TRANSCRIPTION COMPLEX SUBUNIT 9"/>
    <property type="match status" value="1"/>
</dbReference>
<dbReference type="InterPro" id="IPR016024">
    <property type="entry name" value="ARM-type_fold"/>
</dbReference>
<dbReference type="InterPro" id="IPR007216">
    <property type="entry name" value="CNOT9"/>
</dbReference>
<dbReference type="SUPFAM" id="SSF48371">
    <property type="entry name" value="ARM repeat"/>
    <property type="match status" value="1"/>
</dbReference>
<dbReference type="InterPro" id="IPR011989">
    <property type="entry name" value="ARM-like"/>
</dbReference>
<accession>A0A896WLE6</accession>
<organism evidence="2">
    <name type="scientific">Metchnikovella dogieli</name>
    <dbReference type="NCBI Taxonomy" id="2804710"/>
    <lineage>
        <taxon>Eukaryota</taxon>
        <taxon>Fungi</taxon>
        <taxon>Fungi incertae sedis</taxon>
        <taxon>Microsporidia</taxon>
        <taxon>Metchnikovellidae</taxon>
        <taxon>Metchnikovella</taxon>
    </lineage>
</organism>